<evidence type="ECO:0000313" key="4">
    <source>
        <dbReference type="Proteomes" id="UP000233435"/>
    </source>
</evidence>
<feature type="transmembrane region" description="Helical" evidence="1">
    <location>
        <begin position="55"/>
        <end position="73"/>
    </location>
</feature>
<sequence length="119" mass="13031">MKPLMVLLLIFFASTKICNAQFISGDDKLHFGTGALISATTYAMVYSITKNKKKAFWYSLGTSTLAGFAKEAYDGTQENNKFDTGEMIATSLGGLTATVTINLFVGNRRNKRVSFVPIE</sequence>
<keyword evidence="1" id="KW-0812">Transmembrane</keyword>
<evidence type="ECO:0000256" key="1">
    <source>
        <dbReference type="SAM" id="Phobius"/>
    </source>
</evidence>
<keyword evidence="1" id="KW-1133">Transmembrane helix</keyword>
<organism evidence="3 4">
    <name type="scientific">Confluentibacter flavum</name>
    <dbReference type="NCBI Taxonomy" id="1909700"/>
    <lineage>
        <taxon>Bacteria</taxon>
        <taxon>Pseudomonadati</taxon>
        <taxon>Bacteroidota</taxon>
        <taxon>Flavobacteriia</taxon>
        <taxon>Flavobacteriales</taxon>
        <taxon>Flavobacteriaceae</taxon>
        <taxon>Confluentibacter</taxon>
    </lineage>
</organism>
<name>A0A2N3HGA9_9FLAO</name>
<dbReference type="EMBL" id="PJEO01000053">
    <property type="protein sequence ID" value="PKQ44011.1"/>
    <property type="molecule type" value="Genomic_DNA"/>
</dbReference>
<dbReference type="Proteomes" id="UP000233435">
    <property type="component" value="Unassembled WGS sequence"/>
</dbReference>
<accession>A0A2N3HGA9</accession>
<feature type="signal peptide" evidence="2">
    <location>
        <begin position="1"/>
        <end position="20"/>
    </location>
</feature>
<feature type="chain" id="PRO_5014625904" description="Lipoprotein" evidence="2">
    <location>
        <begin position="21"/>
        <end position="119"/>
    </location>
</feature>
<evidence type="ECO:0008006" key="5">
    <source>
        <dbReference type="Google" id="ProtNLM"/>
    </source>
</evidence>
<comment type="caution">
    <text evidence="3">The sequence shown here is derived from an EMBL/GenBank/DDBJ whole genome shotgun (WGS) entry which is preliminary data.</text>
</comment>
<feature type="transmembrane region" description="Helical" evidence="1">
    <location>
        <begin position="30"/>
        <end position="48"/>
    </location>
</feature>
<protein>
    <recommendedName>
        <fullName evidence="5">Lipoprotein</fullName>
    </recommendedName>
</protein>
<proteinExistence type="predicted"/>
<evidence type="ECO:0000256" key="2">
    <source>
        <dbReference type="SAM" id="SignalP"/>
    </source>
</evidence>
<evidence type="ECO:0000313" key="3">
    <source>
        <dbReference type="EMBL" id="PKQ44011.1"/>
    </source>
</evidence>
<keyword evidence="4" id="KW-1185">Reference proteome</keyword>
<keyword evidence="1" id="KW-0472">Membrane</keyword>
<dbReference type="RefSeq" id="WP_106660764.1">
    <property type="nucleotide sequence ID" value="NZ_PJEO01000053.1"/>
</dbReference>
<keyword evidence="2" id="KW-0732">Signal</keyword>
<gene>
    <name evidence="3" type="ORF">CSW08_15405</name>
</gene>
<reference evidence="3 4" key="1">
    <citation type="submission" date="2017-12" db="EMBL/GenBank/DDBJ databases">
        <title>Confluentibacter flavum sp. nov., isolated from the saline lake.</title>
        <authorList>
            <person name="Yu L."/>
        </authorList>
    </citation>
    <scope>NUCLEOTIDE SEQUENCE [LARGE SCALE GENOMIC DNA]</scope>
    <source>
        <strain evidence="3 4">3B</strain>
    </source>
</reference>
<feature type="transmembrane region" description="Helical" evidence="1">
    <location>
        <begin position="85"/>
        <end position="105"/>
    </location>
</feature>
<dbReference type="AlphaFoldDB" id="A0A2N3HGA9"/>
<dbReference type="OrthoDB" id="1451800at2"/>